<dbReference type="AlphaFoldDB" id="A0AAV5BRG5"/>
<feature type="compositionally biased region" description="Basic residues" evidence="1">
    <location>
        <begin position="45"/>
        <end position="57"/>
    </location>
</feature>
<evidence type="ECO:0000313" key="2">
    <source>
        <dbReference type="EMBL" id="GJM88492.1"/>
    </source>
</evidence>
<protein>
    <submittedName>
        <fullName evidence="2">Uncharacterized protein</fullName>
    </submittedName>
</protein>
<sequence length="93" mass="9924">MTTALCRCGHCGAVRRLRMEGDFASCGVCGKVLLELRGDTERARALSRRRRQMKKRGRGEEGRAAGRGDMGGDVGVNRGRGAVSDAESTVTIG</sequence>
<name>A0AAV5BRG5_ELECO</name>
<reference evidence="2" key="2">
    <citation type="submission" date="2021-12" db="EMBL/GenBank/DDBJ databases">
        <title>Resequencing data analysis of finger millet.</title>
        <authorList>
            <person name="Hatakeyama M."/>
            <person name="Aluri S."/>
            <person name="Balachadran M.T."/>
            <person name="Sivarajan S.R."/>
            <person name="Poveda L."/>
            <person name="Shimizu-Inatsugi R."/>
            <person name="Schlapbach R."/>
            <person name="Sreeman S.M."/>
            <person name="Shimizu K.K."/>
        </authorList>
    </citation>
    <scope>NUCLEOTIDE SEQUENCE</scope>
</reference>
<proteinExistence type="predicted"/>
<dbReference type="Proteomes" id="UP001054889">
    <property type="component" value="Unassembled WGS sequence"/>
</dbReference>
<reference evidence="2" key="1">
    <citation type="journal article" date="2018" name="DNA Res.">
        <title>Multiple hybrid de novo genome assembly of finger millet, an orphan allotetraploid crop.</title>
        <authorList>
            <person name="Hatakeyama M."/>
            <person name="Aluri S."/>
            <person name="Balachadran M.T."/>
            <person name="Sivarajan S.R."/>
            <person name="Patrignani A."/>
            <person name="Gruter S."/>
            <person name="Poveda L."/>
            <person name="Shimizu-Inatsugi R."/>
            <person name="Baeten J."/>
            <person name="Francoijs K.J."/>
            <person name="Nataraja K.N."/>
            <person name="Reddy Y.A.N."/>
            <person name="Phadnis S."/>
            <person name="Ravikumar R.L."/>
            <person name="Schlapbach R."/>
            <person name="Sreeman S.M."/>
            <person name="Shimizu K.K."/>
        </authorList>
    </citation>
    <scope>NUCLEOTIDE SEQUENCE</scope>
</reference>
<gene>
    <name evidence="2" type="primary">ga04563</name>
    <name evidence="2" type="ORF">PR202_ga04563</name>
</gene>
<accession>A0AAV5BRG5</accession>
<organism evidence="2 3">
    <name type="scientific">Eleusine coracana subsp. coracana</name>
    <dbReference type="NCBI Taxonomy" id="191504"/>
    <lineage>
        <taxon>Eukaryota</taxon>
        <taxon>Viridiplantae</taxon>
        <taxon>Streptophyta</taxon>
        <taxon>Embryophyta</taxon>
        <taxon>Tracheophyta</taxon>
        <taxon>Spermatophyta</taxon>
        <taxon>Magnoliopsida</taxon>
        <taxon>Liliopsida</taxon>
        <taxon>Poales</taxon>
        <taxon>Poaceae</taxon>
        <taxon>PACMAD clade</taxon>
        <taxon>Chloridoideae</taxon>
        <taxon>Cynodonteae</taxon>
        <taxon>Eleusininae</taxon>
        <taxon>Eleusine</taxon>
    </lineage>
</organism>
<keyword evidence="3" id="KW-1185">Reference proteome</keyword>
<evidence type="ECO:0000313" key="3">
    <source>
        <dbReference type="Proteomes" id="UP001054889"/>
    </source>
</evidence>
<feature type="region of interest" description="Disordered" evidence="1">
    <location>
        <begin position="45"/>
        <end position="93"/>
    </location>
</feature>
<comment type="caution">
    <text evidence="2">The sequence shown here is derived from an EMBL/GenBank/DDBJ whole genome shotgun (WGS) entry which is preliminary data.</text>
</comment>
<evidence type="ECO:0000256" key="1">
    <source>
        <dbReference type="SAM" id="MobiDB-lite"/>
    </source>
</evidence>
<dbReference type="EMBL" id="BQKI01000002">
    <property type="protein sequence ID" value="GJM88492.1"/>
    <property type="molecule type" value="Genomic_DNA"/>
</dbReference>